<accession>A0A4V6PUW1</accession>
<evidence type="ECO:0000313" key="1">
    <source>
        <dbReference type="EMBL" id="TDP50330.1"/>
    </source>
</evidence>
<dbReference type="OrthoDB" id="9913676at2"/>
<reference evidence="1 2" key="1">
    <citation type="submission" date="2019-03" db="EMBL/GenBank/DDBJ databases">
        <title>Genomic Encyclopedia of Type Strains, Phase IV (KMG-IV): sequencing the most valuable type-strain genomes for metagenomic binning, comparative biology and taxonomic classification.</title>
        <authorList>
            <person name="Goeker M."/>
        </authorList>
    </citation>
    <scope>NUCLEOTIDE SEQUENCE [LARGE SCALE GENOMIC DNA]</scope>
    <source>
        <strain evidence="1 2">DSM 28287</strain>
    </source>
</reference>
<dbReference type="Proteomes" id="UP000295500">
    <property type="component" value="Unassembled WGS sequence"/>
</dbReference>
<name>A0A4V6PUW1_9FIRM</name>
<protein>
    <submittedName>
        <fullName evidence="1">Uncharacterized protein</fullName>
    </submittedName>
</protein>
<dbReference type="EMBL" id="SNXO01000040">
    <property type="protein sequence ID" value="TDP50330.1"/>
    <property type="molecule type" value="Genomic_DNA"/>
</dbReference>
<keyword evidence="2" id="KW-1185">Reference proteome</keyword>
<dbReference type="AlphaFoldDB" id="A0A4V6PUW1"/>
<gene>
    <name evidence="1" type="ORF">EV211_14012</name>
</gene>
<dbReference type="RefSeq" id="WP_133529125.1">
    <property type="nucleotide sequence ID" value="NZ_CALCQM010000004.1"/>
</dbReference>
<proteinExistence type="predicted"/>
<organism evidence="1 2">
    <name type="scientific">Aminicella lysinilytica</name>
    <dbReference type="NCBI Taxonomy" id="433323"/>
    <lineage>
        <taxon>Bacteria</taxon>
        <taxon>Bacillati</taxon>
        <taxon>Bacillota</taxon>
        <taxon>Clostridia</taxon>
        <taxon>Peptostreptococcales</taxon>
        <taxon>Anaerovoracaceae</taxon>
        <taxon>Aminicella</taxon>
    </lineage>
</organism>
<comment type="caution">
    <text evidence="1">The sequence shown here is derived from an EMBL/GenBank/DDBJ whole genome shotgun (WGS) entry which is preliminary data.</text>
</comment>
<evidence type="ECO:0000313" key="2">
    <source>
        <dbReference type="Proteomes" id="UP000295500"/>
    </source>
</evidence>
<sequence length="166" mass="18568">MNDEVQMAVDTKLGVIRDYYEVPAAIEGQYDEFLSDVMTLAESCSAYMEFEEKFAAAGLDQKMTALMMKCTPKPQEKMSAKDTMKAAKNAYGTTVDTGAGKKAWLKQGISDIAGMAQTEAESEMFHQSREMRDVIEEAHPELHEARNTVNQARTAAWHLFGKKKDK</sequence>